<dbReference type="InterPro" id="IPR041127">
    <property type="entry name" value="PET_hydrolase/cutinase-like"/>
</dbReference>
<protein>
    <recommendedName>
        <fullName evidence="3">CBM2 domain-containing protein</fullName>
    </recommendedName>
</protein>
<organism evidence="4 5">
    <name type="scientific">Luedemannella helvata</name>
    <dbReference type="NCBI Taxonomy" id="349315"/>
    <lineage>
        <taxon>Bacteria</taxon>
        <taxon>Bacillati</taxon>
        <taxon>Actinomycetota</taxon>
        <taxon>Actinomycetes</taxon>
        <taxon>Micromonosporales</taxon>
        <taxon>Micromonosporaceae</taxon>
        <taxon>Luedemannella</taxon>
    </lineage>
</organism>
<gene>
    <name evidence="4" type="ORF">GCM10009681_54880</name>
</gene>
<dbReference type="InterPro" id="IPR008965">
    <property type="entry name" value="CBM2/CBM3_carb-bd_dom_sf"/>
</dbReference>
<dbReference type="Proteomes" id="UP001500655">
    <property type="component" value="Unassembled WGS sequence"/>
</dbReference>
<feature type="compositionally biased region" description="Low complexity" evidence="1">
    <location>
        <begin position="147"/>
        <end position="190"/>
    </location>
</feature>
<reference evidence="5" key="1">
    <citation type="journal article" date="2019" name="Int. J. Syst. Evol. Microbiol.">
        <title>The Global Catalogue of Microorganisms (GCM) 10K type strain sequencing project: providing services to taxonomists for standard genome sequencing and annotation.</title>
        <authorList>
            <consortium name="The Broad Institute Genomics Platform"/>
            <consortium name="The Broad Institute Genome Sequencing Center for Infectious Disease"/>
            <person name="Wu L."/>
            <person name="Ma J."/>
        </authorList>
    </citation>
    <scope>NUCLEOTIDE SEQUENCE [LARGE SCALE GENOMIC DNA]</scope>
    <source>
        <strain evidence="5">JCM 13249</strain>
    </source>
</reference>
<dbReference type="SUPFAM" id="SSF53474">
    <property type="entry name" value="alpha/beta-Hydrolases"/>
    <property type="match status" value="1"/>
</dbReference>
<comment type="caution">
    <text evidence="4">The sequence shown here is derived from an EMBL/GenBank/DDBJ whole genome shotgun (WGS) entry which is preliminary data.</text>
</comment>
<name>A0ABP4XFQ4_9ACTN</name>
<evidence type="ECO:0000256" key="1">
    <source>
        <dbReference type="SAM" id="MobiDB-lite"/>
    </source>
</evidence>
<dbReference type="EMBL" id="BAAALS010000048">
    <property type="protein sequence ID" value="GAA1776623.1"/>
    <property type="molecule type" value="Genomic_DNA"/>
</dbReference>
<sequence>MNYARFRPRYVLACAASLVLASGAAILTTTAAQAATGCRVNYVVSSAWPGGFGANVTITNLGDTVTSWRLTWSFGAGQTITQLWNGSVSQSGAQVSVANVSYNGTITTGGETQFGFNGAWNGTNPVPTDFALNGTACTGSVGTSAAPPTSGPVVTSAVPTTAGPTTAGPTTAGPTSSAPTSGPTTSRPPACTTPGGGSGPYPAGYETSGSLPNHTIYRPECLPTEKLPVLAWSQGACSANGTAALNFLREIASHGFLVIANGNPNGSGSSTASWLTQSMDWAVAENARQGSKYYGRLDTSKIAVAGFSCGGLEAYEVSNDARITTTVIFSSGLLNDANDYQLRRLTKPIAYFIGGTSDIAYPNAMDDWGKLPSGLPAFMGNLNVGHGGTYDQYNGGEFGRVMVLYLKWRLKGDQNAGRNFVGSNCGLCGTQWQVQQKNLTL</sequence>
<dbReference type="PROSITE" id="PS51173">
    <property type="entry name" value="CBM2"/>
    <property type="match status" value="1"/>
</dbReference>
<keyword evidence="2" id="KW-0732">Signal</keyword>
<keyword evidence="5" id="KW-1185">Reference proteome</keyword>
<accession>A0ABP4XFQ4</accession>
<feature type="chain" id="PRO_5046535374" description="CBM2 domain-containing protein" evidence="2">
    <location>
        <begin position="35"/>
        <end position="441"/>
    </location>
</feature>
<dbReference type="Pfam" id="PF12740">
    <property type="entry name" value="PETase"/>
    <property type="match status" value="1"/>
</dbReference>
<dbReference type="InterPro" id="IPR012291">
    <property type="entry name" value="CBM2_carb-bd_dom_sf"/>
</dbReference>
<dbReference type="PANTHER" id="PTHR33428:SF14">
    <property type="entry name" value="CARBOXYLESTERASE TYPE B DOMAIN-CONTAINING PROTEIN"/>
    <property type="match status" value="1"/>
</dbReference>
<feature type="domain" description="CBM2" evidence="3">
    <location>
        <begin position="31"/>
        <end position="140"/>
    </location>
</feature>
<dbReference type="Gene3D" id="3.40.50.1820">
    <property type="entry name" value="alpha/beta hydrolase"/>
    <property type="match status" value="1"/>
</dbReference>
<dbReference type="PANTHER" id="PTHR33428">
    <property type="entry name" value="CHLOROPHYLLASE-2, CHLOROPLASTIC"/>
    <property type="match status" value="1"/>
</dbReference>
<feature type="signal peptide" evidence="2">
    <location>
        <begin position="1"/>
        <end position="34"/>
    </location>
</feature>
<dbReference type="InterPro" id="IPR029058">
    <property type="entry name" value="AB_hydrolase_fold"/>
</dbReference>
<evidence type="ECO:0000256" key="2">
    <source>
        <dbReference type="SAM" id="SignalP"/>
    </source>
</evidence>
<dbReference type="RefSeq" id="WP_344088322.1">
    <property type="nucleotide sequence ID" value="NZ_BAAALS010000048.1"/>
</dbReference>
<dbReference type="Gene3D" id="2.60.40.290">
    <property type="match status" value="1"/>
</dbReference>
<evidence type="ECO:0000259" key="3">
    <source>
        <dbReference type="PROSITE" id="PS51173"/>
    </source>
</evidence>
<dbReference type="Pfam" id="PF00553">
    <property type="entry name" value="CBM_2"/>
    <property type="match status" value="1"/>
</dbReference>
<dbReference type="SMART" id="SM00637">
    <property type="entry name" value="CBD_II"/>
    <property type="match status" value="1"/>
</dbReference>
<evidence type="ECO:0000313" key="4">
    <source>
        <dbReference type="EMBL" id="GAA1776623.1"/>
    </source>
</evidence>
<dbReference type="SUPFAM" id="SSF49384">
    <property type="entry name" value="Carbohydrate-binding domain"/>
    <property type="match status" value="1"/>
</dbReference>
<proteinExistence type="predicted"/>
<dbReference type="InterPro" id="IPR001919">
    <property type="entry name" value="CBD2"/>
</dbReference>
<feature type="region of interest" description="Disordered" evidence="1">
    <location>
        <begin position="141"/>
        <end position="207"/>
    </location>
</feature>
<evidence type="ECO:0000313" key="5">
    <source>
        <dbReference type="Proteomes" id="UP001500655"/>
    </source>
</evidence>